<evidence type="ECO:0000313" key="5">
    <source>
        <dbReference type="Proteomes" id="UP000237423"/>
    </source>
</evidence>
<proteinExistence type="predicted"/>
<dbReference type="SUPFAM" id="SSF88723">
    <property type="entry name" value="PIN domain-like"/>
    <property type="match status" value="1"/>
</dbReference>
<gene>
    <name evidence="3" type="ORF">AADEFJLK_04537</name>
    <name evidence="2" type="ORF">CEK71_22070</name>
</gene>
<protein>
    <submittedName>
        <fullName evidence="2">Putative toxin-antitoxin system toxin component, PIN family</fullName>
    </submittedName>
</protein>
<dbReference type="InterPro" id="IPR002850">
    <property type="entry name" value="PIN_toxin-like"/>
</dbReference>
<dbReference type="InterPro" id="IPR002716">
    <property type="entry name" value="PIN_dom"/>
</dbReference>
<evidence type="ECO:0000313" key="4">
    <source>
        <dbReference type="Proteomes" id="UP000197019"/>
    </source>
</evidence>
<reference evidence="2 4" key="1">
    <citation type="submission" date="2017-06" db="EMBL/GenBank/DDBJ databases">
        <title>Genome Sequencing of the methanotroph Methylovulum psychrotolerants str. HV10-M2 isolated from a high-altitude environment.</title>
        <authorList>
            <person name="Mateos-Rivera A."/>
        </authorList>
    </citation>
    <scope>NUCLEOTIDE SEQUENCE [LARGE SCALE GENOMIC DNA]</scope>
    <source>
        <strain evidence="2 4">HV10_M2</strain>
    </source>
</reference>
<dbReference type="Pfam" id="PF13470">
    <property type="entry name" value="PIN_3"/>
    <property type="match status" value="1"/>
</dbReference>
<dbReference type="PANTHER" id="PTHR34610:SF4">
    <property type="entry name" value="SLL8027 PROTEIN"/>
    <property type="match status" value="1"/>
</dbReference>
<reference evidence="3 5" key="2">
    <citation type="submission" date="2017-11" db="EMBL/GenBank/DDBJ databases">
        <title>Draft Genome Sequence of Methylobacter psychrotolerans Sph1T, an Obligate Methanotroph from Low-Temperature Environments.</title>
        <authorList>
            <person name="Oshkin I.Y."/>
            <person name="Miroshnikov K."/>
            <person name="Belova S.E."/>
            <person name="Korzhenkov A."/>
            <person name="Toshchakov S.V."/>
            <person name="Dedysh S.N."/>
        </authorList>
    </citation>
    <scope>NUCLEOTIDE SEQUENCE [LARGE SCALE GENOMIC DNA]</scope>
    <source>
        <strain evidence="3 5">Sph1</strain>
    </source>
</reference>
<dbReference type="EMBL" id="CP022129">
    <property type="protein sequence ID" value="ASF48524.1"/>
    <property type="molecule type" value="Genomic_DNA"/>
</dbReference>
<dbReference type="KEGG" id="mpsy:CEK71_22070"/>
<dbReference type="SMART" id="SM00670">
    <property type="entry name" value="PINc"/>
    <property type="match status" value="1"/>
</dbReference>
<name>A0A1Z4C4W3_9GAMM</name>
<evidence type="ECO:0000259" key="1">
    <source>
        <dbReference type="SMART" id="SM00670"/>
    </source>
</evidence>
<dbReference type="Proteomes" id="UP000237423">
    <property type="component" value="Unassembled WGS sequence"/>
</dbReference>
<accession>A0A1Z4C4W3</accession>
<dbReference type="Proteomes" id="UP000197019">
    <property type="component" value="Chromosome"/>
</dbReference>
<dbReference type="OrthoDB" id="9802272at2"/>
<organism evidence="2 4">
    <name type="scientific">Methylovulum psychrotolerans</name>
    <dbReference type="NCBI Taxonomy" id="1704499"/>
    <lineage>
        <taxon>Bacteria</taxon>
        <taxon>Pseudomonadati</taxon>
        <taxon>Pseudomonadota</taxon>
        <taxon>Gammaproteobacteria</taxon>
        <taxon>Methylococcales</taxon>
        <taxon>Methylococcaceae</taxon>
        <taxon>Methylovulum</taxon>
    </lineage>
</organism>
<sequence length="138" mass="15493">MLVVLDTNIIISAMLLPNSQPAKVIARWREGKFKLLTSAPQVDELMRVTRYPKVRDRLNSVLTGRLINEMRDIAVMVDDLPQVDVSPDPYDNYLLATASGGLADYLVTGDKLHLLILKKFDGIPIVSVADFLARTRWT</sequence>
<evidence type="ECO:0000313" key="2">
    <source>
        <dbReference type="EMBL" id="ASF48524.1"/>
    </source>
</evidence>
<dbReference type="PANTHER" id="PTHR34610">
    <property type="entry name" value="SSL7007 PROTEIN"/>
    <property type="match status" value="1"/>
</dbReference>
<dbReference type="InterPro" id="IPR029060">
    <property type="entry name" value="PIN-like_dom_sf"/>
</dbReference>
<dbReference type="AlphaFoldDB" id="A0A1Z4C4W3"/>
<dbReference type="NCBIfam" id="TIGR00305">
    <property type="entry name" value="putative toxin-antitoxin system toxin component, PIN family"/>
    <property type="match status" value="1"/>
</dbReference>
<evidence type="ECO:0000313" key="3">
    <source>
        <dbReference type="EMBL" id="POZ49692.1"/>
    </source>
</evidence>
<keyword evidence="4" id="KW-1185">Reference proteome</keyword>
<feature type="domain" description="PIN" evidence="1">
    <location>
        <begin position="1"/>
        <end position="115"/>
    </location>
</feature>
<dbReference type="RefSeq" id="WP_088621386.1">
    <property type="nucleotide sequence ID" value="NZ_CP022129.1"/>
</dbReference>
<dbReference type="EMBL" id="PGFZ01000029">
    <property type="protein sequence ID" value="POZ49692.1"/>
    <property type="molecule type" value="Genomic_DNA"/>
</dbReference>